<dbReference type="InterPro" id="IPR035642">
    <property type="entry name" value="MraZ_N"/>
</dbReference>
<keyword evidence="1" id="KW-0238">DNA-binding</keyword>
<dbReference type="GO" id="GO:0005737">
    <property type="term" value="C:cytoplasm"/>
    <property type="evidence" value="ECO:0007669"/>
    <property type="project" value="UniProtKB-UniRule"/>
</dbReference>
<comment type="subcellular location">
    <subcellularLocation>
        <location evidence="1">Cytoplasm</location>
        <location evidence="1">Nucleoid</location>
    </subcellularLocation>
</comment>
<reference evidence="3" key="1">
    <citation type="submission" date="2020-10" db="EMBL/GenBank/DDBJ databases">
        <authorList>
            <person name="Gilroy R."/>
        </authorList>
    </citation>
    <scope>NUCLEOTIDE SEQUENCE</scope>
    <source>
        <strain evidence="3">ChiHecec2B26-709</strain>
    </source>
</reference>
<dbReference type="GO" id="GO:0009295">
    <property type="term" value="C:nucleoid"/>
    <property type="evidence" value="ECO:0007669"/>
    <property type="project" value="UniProtKB-SubCell"/>
</dbReference>
<dbReference type="AlphaFoldDB" id="A0A9D1GPR8"/>
<dbReference type="InterPro" id="IPR037914">
    <property type="entry name" value="SpoVT-AbrB_sf"/>
</dbReference>
<accession>A0A9D1GPR8</accession>
<dbReference type="GO" id="GO:0000976">
    <property type="term" value="F:transcription cis-regulatory region binding"/>
    <property type="evidence" value="ECO:0007669"/>
    <property type="project" value="TreeGrafter"/>
</dbReference>
<comment type="subunit">
    <text evidence="1">Forms oligomers.</text>
</comment>
<comment type="similarity">
    <text evidence="1">Belongs to the MraZ family.</text>
</comment>
<evidence type="ECO:0000313" key="4">
    <source>
        <dbReference type="Proteomes" id="UP000886881"/>
    </source>
</evidence>
<dbReference type="Pfam" id="PF02381">
    <property type="entry name" value="MraZ"/>
    <property type="match status" value="1"/>
</dbReference>
<dbReference type="SUPFAM" id="SSF89447">
    <property type="entry name" value="AbrB/MazE/MraZ-like"/>
    <property type="match status" value="1"/>
</dbReference>
<dbReference type="CDD" id="cd16321">
    <property type="entry name" value="MraZ_C"/>
    <property type="match status" value="1"/>
</dbReference>
<dbReference type="PANTHER" id="PTHR34701:SF1">
    <property type="entry name" value="TRANSCRIPTIONAL REGULATOR MRAZ"/>
    <property type="match status" value="1"/>
</dbReference>
<dbReference type="GO" id="GO:2000143">
    <property type="term" value="P:negative regulation of DNA-templated transcription initiation"/>
    <property type="evidence" value="ECO:0007669"/>
    <property type="project" value="TreeGrafter"/>
</dbReference>
<evidence type="ECO:0000313" key="3">
    <source>
        <dbReference type="EMBL" id="HIT47247.1"/>
    </source>
</evidence>
<protein>
    <recommendedName>
        <fullName evidence="1">Transcriptional regulator MraZ</fullName>
    </recommendedName>
</protein>
<dbReference type="Proteomes" id="UP000886881">
    <property type="component" value="Unassembled WGS sequence"/>
</dbReference>
<dbReference type="PANTHER" id="PTHR34701">
    <property type="entry name" value="TRANSCRIPTIONAL REGULATOR MRAZ"/>
    <property type="match status" value="1"/>
</dbReference>
<dbReference type="CDD" id="cd16320">
    <property type="entry name" value="MraZ_N"/>
    <property type="match status" value="1"/>
</dbReference>
<organism evidence="3 4">
    <name type="scientific">Candidatus Cryptobacteroides merdipullorum</name>
    <dbReference type="NCBI Taxonomy" id="2840771"/>
    <lineage>
        <taxon>Bacteria</taxon>
        <taxon>Pseudomonadati</taxon>
        <taxon>Bacteroidota</taxon>
        <taxon>Bacteroidia</taxon>
        <taxon>Bacteroidales</taxon>
        <taxon>Candidatus Cryptobacteroides</taxon>
    </lineage>
</organism>
<evidence type="ECO:0000259" key="2">
    <source>
        <dbReference type="Pfam" id="PF02381"/>
    </source>
</evidence>
<keyword evidence="1" id="KW-0804">Transcription</keyword>
<dbReference type="GO" id="GO:0003700">
    <property type="term" value="F:DNA-binding transcription factor activity"/>
    <property type="evidence" value="ECO:0007669"/>
    <property type="project" value="UniProtKB-UniRule"/>
</dbReference>
<dbReference type="HAMAP" id="MF_01008">
    <property type="entry name" value="MraZ"/>
    <property type="match status" value="1"/>
</dbReference>
<dbReference type="Gene3D" id="3.40.1550.20">
    <property type="entry name" value="Transcriptional regulator MraZ domain"/>
    <property type="match status" value="1"/>
</dbReference>
<keyword evidence="1" id="KW-0963">Cytoplasm</keyword>
<dbReference type="EMBL" id="DVLC01000101">
    <property type="protein sequence ID" value="HIT47247.1"/>
    <property type="molecule type" value="Genomic_DNA"/>
</dbReference>
<dbReference type="InterPro" id="IPR003444">
    <property type="entry name" value="MraZ"/>
</dbReference>
<name>A0A9D1GPR8_9BACT</name>
<sequence length="150" mass="17521">MVTFIGEYTARLDDKGRLVFPSPLKGAMPPGSDMRFVVKKDLFEPCLQMYTMEEWTRQSEKVKDSLDLTFNKTHAKFWREYMRDRDTVEPDPKFGRITISRRLLDSIGVEKEVVFSGNDFRIEIWAKERFEESGISNEEIIAIAESLSQK</sequence>
<dbReference type="InterPro" id="IPR035644">
    <property type="entry name" value="MraZ_C"/>
</dbReference>
<feature type="domain" description="MraZ" evidence="2">
    <location>
        <begin position="87"/>
        <end position="132"/>
    </location>
</feature>
<proteinExistence type="inferred from homology"/>
<keyword evidence="1" id="KW-0805">Transcription regulation</keyword>
<comment type="caution">
    <text evidence="3">The sequence shown here is derived from an EMBL/GenBank/DDBJ whole genome shotgun (WGS) entry which is preliminary data.</text>
</comment>
<reference evidence="3" key="2">
    <citation type="journal article" date="2021" name="PeerJ">
        <title>Extensive microbial diversity within the chicken gut microbiome revealed by metagenomics and culture.</title>
        <authorList>
            <person name="Gilroy R."/>
            <person name="Ravi A."/>
            <person name="Getino M."/>
            <person name="Pursley I."/>
            <person name="Horton D.L."/>
            <person name="Alikhan N.F."/>
            <person name="Baker D."/>
            <person name="Gharbi K."/>
            <person name="Hall N."/>
            <person name="Watson M."/>
            <person name="Adriaenssens E.M."/>
            <person name="Foster-Nyarko E."/>
            <person name="Jarju S."/>
            <person name="Secka A."/>
            <person name="Antonio M."/>
            <person name="Oren A."/>
            <person name="Chaudhuri R.R."/>
            <person name="La Ragione R."/>
            <person name="Hildebrand F."/>
            <person name="Pallen M.J."/>
        </authorList>
    </citation>
    <scope>NUCLEOTIDE SEQUENCE</scope>
    <source>
        <strain evidence="3">ChiHecec2B26-709</strain>
    </source>
</reference>
<dbReference type="InterPro" id="IPR020603">
    <property type="entry name" value="MraZ_dom"/>
</dbReference>
<gene>
    <name evidence="1" type="primary">mraZ</name>
    <name evidence="3" type="ORF">IAC35_05255</name>
</gene>
<evidence type="ECO:0000256" key="1">
    <source>
        <dbReference type="HAMAP-Rule" id="MF_01008"/>
    </source>
</evidence>
<dbReference type="InterPro" id="IPR038619">
    <property type="entry name" value="MraZ_sf"/>
</dbReference>